<keyword evidence="2" id="KW-1185">Reference proteome</keyword>
<evidence type="ECO:0008006" key="3">
    <source>
        <dbReference type="Google" id="ProtNLM"/>
    </source>
</evidence>
<evidence type="ECO:0000313" key="2">
    <source>
        <dbReference type="Proteomes" id="UP000619118"/>
    </source>
</evidence>
<name>A0ABQ2REA6_9GAMM</name>
<comment type="caution">
    <text evidence="1">The sequence shown here is derived from an EMBL/GenBank/DDBJ whole genome shotgun (WGS) entry which is preliminary data.</text>
</comment>
<gene>
    <name evidence="1" type="ORF">GCM10009411_23380</name>
</gene>
<proteinExistence type="predicted"/>
<reference evidence="2" key="1">
    <citation type="journal article" date="2019" name="Int. J. Syst. Evol. Microbiol.">
        <title>The Global Catalogue of Microorganisms (GCM) 10K type strain sequencing project: providing services to taxonomists for standard genome sequencing and annotation.</title>
        <authorList>
            <consortium name="The Broad Institute Genomics Platform"/>
            <consortium name="The Broad Institute Genome Sequencing Center for Infectious Disease"/>
            <person name="Wu L."/>
            <person name="Ma J."/>
        </authorList>
    </citation>
    <scope>NUCLEOTIDE SEQUENCE [LARGE SCALE GENOMIC DNA]</scope>
    <source>
        <strain evidence="2">JCM 32306</strain>
    </source>
</reference>
<dbReference type="EMBL" id="BMQX01000016">
    <property type="protein sequence ID" value="GGQ22688.1"/>
    <property type="molecule type" value="Genomic_DNA"/>
</dbReference>
<evidence type="ECO:0000313" key="1">
    <source>
        <dbReference type="EMBL" id="GGQ22688.1"/>
    </source>
</evidence>
<organism evidence="1 2">
    <name type="scientific">Shewanella litoralis</name>
    <dbReference type="NCBI Taxonomy" id="2282700"/>
    <lineage>
        <taxon>Bacteria</taxon>
        <taxon>Pseudomonadati</taxon>
        <taxon>Pseudomonadota</taxon>
        <taxon>Gammaproteobacteria</taxon>
        <taxon>Alteromonadales</taxon>
        <taxon>Shewanellaceae</taxon>
        <taxon>Shewanella</taxon>
    </lineage>
</organism>
<sequence>MLKNLLNSMTGATPSMRFVLLRWYISYGAQVIVPKQNESWLQIGVSKTTFNRSLNYLVNEGYINSLKPSHLYNSSSAPTYRLSQATVNLQLASQINSEVLGLFEAWLVKPLQLNESLNTRILVLASILLQEPYIDLTRHLSVLKVLTGMDTNSIKKNASKALKLSGVFAPKPYRGCGLFAKSPFIYCINQFNENIQVTNLGLPLTFENQLFSPDMHSSANLFMLLTSNSINVKKAFDDGRIEPDLCSMSAFCHAAINHHTLRPHLISLFHFIIRLFTGPHYKDQPKSPKEIVEFLKLYLPVKAHNGEPSILDDKEPTSFEAFNKWATNKANLAVVDEFYTRLARNISYQLIEIIAQLAFFKKKYNSTIIDIVYCPTKYLIAQKRLSNIDTNLDIQDKDKSSKVNETGGFYVSNAIFEIASQSSQSLPRLALVVDNELIDNDSLVLGDKKNSFQ</sequence>
<dbReference type="Proteomes" id="UP000619118">
    <property type="component" value="Unassembled WGS sequence"/>
</dbReference>
<dbReference type="RefSeq" id="WP_160054403.1">
    <property type="nucleotide sequence ID" value="NZ_BMQX01000016.1"/>
</dbReference>
<accession>A0ABQ2REA6</accession>
<protein>
    <recommendedName>
        <fullName evidence="3">MarR family transcriptional regulator</fullName>
    </recommendedName>
</protein>